<proteinExistence type="predicted"/>
<organism evidence="1 2">
    <name type="scientific">Corchorus capsularis</name>
    <name type="common">Jute</name>
    <dbReference type="NCBI Taxonomy" id="210143"/>
    <lineage>
        <taxon>Eukaryota</taxon>
        <taxon>Viridiplantae</taxon>
        <taxon>Streptophyta</taxon>
        <taxon>Embryophyta</taxon>
        <taxon>Tracheophyta</taxon>
        <taxon>Spermatophyta</taxon>
        <taxon>Magnoliopsida</taxon>
        <taxon>eudicotyledons</taxon>
        <taxon>Gunneridae</taxon>
        <taxon>Pentapetalae</taxon>
        <taxon>rosids</taxon>
        <taxon>malvids</taxon>
        <taxon>Malvales</taxon>
        <taxon>Malvaceae</taxon>
        <taxon>Grewioideae</taxon>
        <taxon>Apeibeae</taxon>
        <taxon>Corchorus</taxon>
    </lineage>
</organism>
<dbReference type="Proteomes" id="UP000188268">
    <property type="component" value="Unassembled WGS sequence"/>
</dbReference>
<gene>
    <name evidence="1" type="ORF">CCACVL1_14630</name>
</gene>
<protein>
    <submittedName>
        <fullName evidence="1">Uncharacterized protein</fullName>
    </submittedName>
</protein>
<name>A0A1R3I6C0_COCAP</name>
<accession>A0A1R3I6C0</accession>
<evidence type="ECO:0000313" key="1">
    <source>
        <dbReference type="EMBL" id="OMO78146.1"/>
    </source>
</evidence>
<dbReference type="AlphaFoldDB" id="A0A1R3I6C0"/>
<evidence type="ECO:0000313" key="2">
    <source>
        <dbReference type="Proteomes" id="UP000188268"/>
    </source>
</evidence>
<dbReference type="Gramene" id="OMO78146">
    <property type="protein sequence ID" value="OMO78146"/>
    <property type="gene ID" value="CCACVL1_14630"/>
</dbReference>
<dbReference type="EMBL" id="AWWV01010608">
    <property type="protein sequence ID" value="OMO78146.1"/>
    <property type="molecule type" value="Genomic_DNA"/>
</dbReference>
<comment type="caution">
    <text evidence="1">The sequence shown here is derived from an EMBL/GenBank/DDBJ whole genome shotgun (WGS) entry which is preliminary data.</text>
</comment>
<sequence>MPTAKPKLPPAERAAMLKSRYSRLIPKARGGKIDDQIQSHKELRKEEINDQIQRHKELLQKRREESRCRVLGMKPTAAFDDNTKIFREFSPLCGTSSLPYRFHGSSSLENFGLHLRTYTYDDIEEALRLDDAERDIEEGEIV</sequence>
<keyword evidence="2" id="KW-1185">Reference proteome</keyword>
<reference evidence="1 2" key="1">
    <citation type="submission" date="2013-09" db="EMBL/GenBank/DDBJ databases">
        <title>Corchorus capsularis genome sequencing.</title>
        <authorList>
            <person name="Alam M."/>
            <person name="Haque M.S."/>
            <person name="Islam M.S."/>
            <person name="Emdad E.M."/>
            <person name="Islam M.M."/>
            <person name="Ahmed B."/>
            <person name="Halim A."/>
            <person name="Hossen Q.M.M."/>
            <person name="Hossain M.Z."/>
            <person name="Ahmed R."/>
            <person name="Khan M.M."/>
            <person name="Islam R."/>
            <person name="Rashid M.M."/>
            <person name="Khan S.A."/>
            <person name="Rahman M.S."/>
            <person name="Alam M."/>
        </authorList>
    </citation>
    <scope>NUCLEOTIDE SEQUENCE [LARGE SCALE GENOMIC DNA]</scope>
    <source>
        <strain evidence="2">cv. CVL-1</strain>
        <tissue evidence="1">Whole seedling</tissue>
    </source>
</reference>